<sequence length="88" mass="9133">MASGQEWRFLSCQPGPPPRGSPGHVASRVGLMIALTAWTELCPQSCRRGVAVARPPPAAGGAVSPTVGKAPVVPSMFPARSRSYPDAH</sequence>
<dbReference type="EMBL" id="OX596110">
    <property type="protein sequence ID" value="CAN0345060.1"/>
    <property type="molecule type" value="Genomic_DNA"/>
</dbReference>
<evidence type="ECO:0000313" key="1">
    <source>
        <dbReference type="EMBL" id="CAN0345060.1"/>
    </source>
</evidence>
<organism evidence="1 2">
    <name type="scientific">Rangifer tarandus platyrhynchus</name>
    <name type="common">Svalbard reindeer</name>
    <dbReference type="NCBI Taxonomy" id="3082113"/>
    <lineage>
        <taxon>Eukaryota</taxon>
        <taxon>Metazoa</taxon>
        <taxon>Chordata</taxon>
        <taxon>Craniata</taxon>
        <taxon>Vertebrata</taxon>
        <taxon>Euteleostomi</taxon>
        <taxon>Mammalia</taxon>
        <taxon>Eutheria</taxon>
        <taxon>Laurasiatheria</taxon>
        <taxon>Artiodactyla</taxon>
        <taxon>Ruminantia</taxon>
        <taxon>Pecora</taxon>
        <taxon>Cervidae</taxon>
        <taxon>Odocoileinae</taxon>
        <taxon>Rangifer</taxon>
    </lineage>
</organism>
<accession>A0AC59ZB48</accession>
<name>A0AC59ZB48_RANTA</name>
<gene>
    <name evidence="1" type="ORF">MRATA1EN22A_LOCUS16127</name>
</gene>
<dbReference type="Proteomes" id="UP001162501">
    <property type="component" value="Chromosome 26"/>
</dbReference>
<reference evidence="1" key="1">
    <citation type="submission" date="2023-05" db="EMBL/GenBank/DDBJ databases">
        <authorList>
            <consortium name="ELIXIR-Norway"/>
        </authorList>
    </citation>
    <scope>NUCLEOTIDE SEQUENCE</scope>
</reference>
<protein>
    <submittedName>
        <fullName evidence="1">Uncharacterized protein</fullName>
    </submittedName>
</protein>
<evidence type="ECO:0000313" key="2">
    <source>
        <dbReference type="Proteomes" id="UP001162501"/>
    </source>
</evidence>
<proteinExistence type="predicted"/>
<reference evidence="1" key="2">
    <citation type="submission" date="2025-03" db="EMBL/GenBank/DDBJ databases">
        <authorList>
            <consortium name="ELIXIR-Norway"/>
            <consortium name="Elixir Norway"/>
        </authorList>
    </citation>
    <scope>NUCLEOTIDE SEQUENCE</scope>
</reference>